<keyword evidence="2" id="KW-1185">Reference proteome</keyword>
<proteinExistence type="predicted"/>
<evidence type="ECO:0000313" key="2">
    <source>
        <dbReference type="Proteomes" id="UP000494119"/>
    </source>
</evidence>
<dbReference type="EMBL" id="CADIKL010000006">
    <property type="protein sequence ID" value="CAB3783279.1"/>
    <property type="molecule type" value="Genomic_DNA"/>
</dbReference>
<sequence length="185" mass="19750">MTTSSNLRELAVQGLTIAGATAAGSNVYSPRTWATWDGKYPMLIVQTPDENGQGWGPHGPPAFTVTTTLRVTARAQASALANDAAAAAVEEQLETLREQVKGALINYPPIMGLLQQFPAFRSTISVPRDGQSPIGELVLDLEMEHVQGPEDFYQPPAVPLQGIDLTIEMPDGTTEPGLTINLPQS</sequence>
<gene>
    <name evidence="1" type="ORF">LMG28688_01615</name>
</gene>
<organism evidence="1 2">
    <name type="scientific">Paraburkholderia caffeinitolerans</name>
    <dbReference type="NCBI Taxonomy" id="1723730"/>
    <lineage>
        <taxon>Bacteria</taxon>
        <taxon>Pseudomonadati</taxon>
        <taxon>Pseudomonadota</taxon>
        <taxon>Betaproteobacteria</taxon>
        <taxon>Burkholderiales</taxon>
        <taxon>Burkholderiaceae</taxon>
        <taxon>Paraburkholderia</taxon>
    </lineage>
</organism>
<protein>
    <submittedName>
        <fullName evidence="1">Uncharacterized protein</fullName>
    </submittedName>
</protein>
<accession>A0A6J5FR96</accession>
<dbReference type="RefSeq" id="WP_175194596.1">
    <property type="nucleotide sequence ID" value="NZ_CADIKL010000006.1"/>
</dbReference>
<name>A0A6J5FR96_9BURK</name>
<dbReference type="Proteomes" id="UP000494119">
    <property type="component" value="Unassembled WGS sequence"/>
</dbReference>
<dbReference type="AlphaFoldDB" id="A0A6J5FR96"/>
<evidence type="ECO:0000313" key="1">
    <source>
        <dbReference type="EMBL" id="CAB3783279.1"/>
    </source>
</evidence>
<reference evidence="1 2" key="1">
    <citation type="submission" date="2020-04" db="EMBL/GenBank/DDBJ databases">
        <authorList>
            <person name="De Canck E."/>
        </authorList>
    </citation>
    <scope>NUCLEOTIDE SEQUENCE [LARGE SCALE GENOMIC DNA]</scope>
    <source>
        <strain evidence="1 2">LMG 28688</strain>
    </source>
</reference>